<dbReference type="GO" id="GO:0017003">
    <property type="term" value="P:protein-heme linkage"/>
    <property type="evidence" value="ECO:0007669"/>
    <property type="project" value="InterPro"/>
</dbReference>
<evidence type="ECO:0000256" key="4">
    <source>
        <dbReference type="ARBA" id="ARBA00023136"/>
    </source>
</evidence>
<dbReference type="InterPro" id="IPR004329">
    <property type="entry name" value="CcmE"/>
</dbReference>
<dbReference type="GO" id="GO:0020037">
    <property type="term" value="F:heme binding"/>
    <property type="evidence" value="ECO:0007669"/>
    <property type="project" value="InterPro"/>
</dbReference>
<protein>
    <submittedName>
        <fullName evidence="6">Cytochrome c maturation protein CcmE</fullName>
    </submittedName>
</protein>
<keyword evidence="3" id="KW-0201">Cytochrome c-type biogenesis</keyword>
<accession>A0A7X6DST5</accession>
<dbReference type="InterPro" id="IPR036127">
    <property type="entry name" value="CcmE-like_sf"/>
</dbReference>
<dbReference type="GO" id="GO:0017004">
    <property type="term" value="P:cytochrome complex assembly"/>
    <property type="evidence" value="ECO:0007669"/>
    <property type="project" value="UniProtKB-KW"/>
</dbReference>
<evidence type="ECO:0000313" key="7">
    <source>
        <dbReference type="Proteomes" id="UP000534783"/>
    </source>
</evidence>
<keyword evidence="5" id="KW-1133">Transmembrane helix</keyword>
<keyword evidence="7" id="KW-1185">Reference proteome</keyword>
<dbReference type="InterPro" id="IPR012340">
    <property type="entry name" value="NA-bd_OB-fold"/>
</dbReference>
<dbReference type="Gene3D" id="2.40.50.140">
    <property type="entry name" value="Nucleic acid-binding proteins"/>
    <property type="match status" value="1"/>
</dbReference>
<evidence type="ECO:0000256" key="5">
    <source>
        <dbReference type="SAM" id="Phobius"/>
    </source>
</evidence>
<feature type="transmembrane region" description="Helical" evidence="5">
    <location>
        <begin position="135"/>
        <end position="154"/>
    </location>
</feature>
<gene>
    <name evidence="6" type="ORF">MNODULE_18325</name>
</gene>
<dbReference type="SUPFAM" id="SSF82093">
    <property type="entry name" value="Heme chaperone CcmE"/>
    <property type="match status" value="1"/>
</dbReference>
<dbReference type="Pfam" id="PF03100">
    <property type="entry name" value="CcmE"/>
    <property type="match status" value="1"/>
</dbReference>
<keyword evidence="2" id="KW-0479">Metal-binding</keyword>
<dbReference type="AlphaFoldDB" id="A0A7X6DST5"/>
<comment type="subcellular location">
    <subcellularLocation>
        <location evidence="1">Membrane</location>
    </subcellularLocation>
</comment>
<organism evidence="6 7">
    <name type="scientific">Candidatus Manganitrophus noduliformans</name>
    <dbReference type="NCBI Taxonomy" id="2606439"/>
    <lineage>
        <taxon>Bacteria</taxon>
        <taxon>Pseudomonadati</taxon>
        <taxon>Nitrospirota</taxon>
        <taxon>Nitrospiria</taxon>
        <taxon>Candidatus Troglogloeales</taxon>
        <taxon>Candidatus Manganitrophaceae</taxon>
        <taxon>Candidatus Manganitrophus</taxon>
    </lineage>
</organism>
<evidence type="ECO:0000256" key="3">
    <source>
        <dbReference type="ARBA" id="ARBA00022748"/>
    </source>
</evidence>
<comment type="caution">
    <text evidence="6">The sequence shown here is derived from an EMBL/GenBank/DDBJ whole genome shotgun (WGS) entry which is preliminary data.</text>
</comment>
<keyword evidence="4 5" id="KW-0472">Membrane</keyword>
<evidence type="ECO:0000256" key="2">
    <source>
        <dbReference type="ARBA" id="ARBA00022617"/>
    </source>
</evidence>
<keyword evidence="2" id="KW-0349">Heme</keyword>
<proteinExistence type="predicted"/>
<feature type="transmembrane region" description="Helical" evidence="5">
    <location>
        <begin position="20"/>
        <end position="38"/>
    </location>
</feature>
<evidence type="ECO:0000256" key="1">
    <source>
        <dbReference type="ARBA" id="ARBA00004370"/>
    </source>
</evidence>
<reference evidence="6 7" key="1">
    <citation type="journal article" date="2020" name="Nature">
        <title>Bacterial chemolithoautotrophy via manganese oxidation.</title>
        <authorList>
            <person name="Yu H."/>
            <person name="Leadbetter J.R."/>
        </authorList>
    </citation>
    <scope>NUCLEOTIDE SEQUENCE [LARGE SCALE GENOMIC DNA]</scope>
    <source>
        <strain evidence="6 7">Mn-1</strain>
    </source>
</reference>
<dbReference type="Proteomes" id="UP000534783">
    <property type="component" value="Unassembled WGS sequence"/>
</dbReference>
<dbReference type="GO" id="GO:0005886">
    <property type="term" value="C:plasma membrane"/>
    <property type="evidence" value="ECO:0007669"/>
    <property type="project" value="InterPro"/>
</dbReference>
<keyword evidence="5" id="KW-0812">Transmembrane</keyword>
<keyword evidence="2" id="KW-0408">Iron</keyword>
<dbReference type="EMBL" id="VTOW01000004">
    <property type="protein sequence ID" value="NKE72710.1"/>
    <property type="molecule type" value="Genomic_DNA"/>
</dbReference>
<evidence type="ECO:0000313" key="6">
    <source>
        <dbReference type="EMBL" id="NKE72710.1"/>
    </source>
</evidence>
<name>A0A7X6DST5_9BACT</name>
<sequence length="182" mass="20667">MYENRSFRRRSGHQTMKRFYIRWGGVLIITAIIGVLGIQRYNRDVTSISPDRLLREQPAQAVRVLGMVEAASIVKEGEGGPVAFQLSGEGTKFSVRYIGEESENLRDLKTLVVEGKWNSTTQIFEADKISLVPNYGFITAAYLASLIPMGLFLFNMERRVAMLYIQIKEEKVYQPEEPLEVG</sequence>